<sequence length="326" mass="37115">MPTDTTNHALVCRRLAVQQASPQDVRDSLLMGVCLIFRYLLPILRRSPDAFGGWLFIRQRCVHWPDTVENRRVRKFISDLEWTIRRTLPDQRLWAHPGTGTWVTDPVKDALPHPGFWHSAGTTKEGHSEAELYSADMTNLIKSCPRIDSDLVGLKYALPLSQPCRGTTTKDRNTKLQDKNCLGRTCGCADQMTTPNSRMLSPFVCGKALYRKIHNMINDISKESAKLWIWRQQNHFKAADTSGQHEQNVLECDAVAADVQVPGQPREMGGKDDVSRLMPTWCGPDTSQNTFRVNKMIDRRHPCLSSRGPQRLGRLSQSRISIWELR</sequence>
<name>A0AAN6IJP4_9EURO</name>
<reference evidence="1" key="1">
    <citation type="journal article" date="2022" name="bioRxiv">
        <title>Deciphering the potential niche of two novel black yeast fungi from a biological soil crust based on their genomes, phenotypes, and melanin regulation.</title>
        <authorList>
            <consortium name="DOE Joint Genome Institute"/>
            <person name="Carr E.C."/>
            <person name="Barton Q."/>
            <person name="Grambo S."/>
            <person name="Sullivan M."/>
            <person name="Renfro C.M."/>
            <person name="Kuo A."/>
            <person name="Pangilinan J."/>
            <person name="Lipzen A."/>
            <person name="Keymanesh K."/>
            <person name="Savage E."/>
            <person name="Barry K."/>
            <person name="Grigoriev I.V."/>
            <person name="Riekhof W.R."/>
            <person name="Harris S.S."/>
        </authorList>
    </citation>
    <scope>NUCLEOTIDE SEQUENCE</scope>
    <source>
        <strain evidence="1">JF 03-4F</strain>
    </source>
</reference>
<gene>
    <name evidence="1" type="ORF">EDD36DRAFT_413440</name>
</gene>
<accession>A0AAN6IJP4</accession>
<proteinExistence type="predicted"/>
<dbReference type="EMBL" id="MU404350">
    <property type="protein sequence ID" value="KAI1617724.1"/>
    <property type="molecule type" value="Genomic_DNA"/>
</dbReference>
<dbReference type="AlphaFoldDB" id="A0AAN6IJP4"/>
<keyword evidence="2" id="KW-1185">Reference proteome</keyword>
<dbReference type="Proteomes" id="UP001203852">
    <property type="component" value="Unassembled WGS sequence"/>
</dbReference>
<evidence type="ECO:0000313" key="1">
    <source>
        <dbReference type="EMBL" id="KAI1617724.1"/>
    </source>
</evidence>
<evidence type="ECO:0000313" key="2">
    <source>
        <dbReference type="Proteomes" id="UP001203852"/>
    </source>
</evidence>
<organism evidence="1 2">
    <name type="scientific">Exophiala viscosa</name>
    <dbReference type="NCBI Taxonomy" id="2486360"/>
    <lineage>
        <taxon>Eukaryota</taxon>
        <taxon>Fungi</taxon>
        <taxon>Dikarya</taxon>
        <taxon>Ascomycota</taxon>
        <taxon>Pezizomycotina</taxon>
        <taxon>Eurotiomycetes</taxon>
        <taxon>Chaetothyriomycetidae</taxon>
        <taxon>Chaetothyriales</taxon>
        <taxon>Herpotrichiellaceae</taxon>
        <taxon>Exophiala</taxon>
    </lineage>
</organism>
<protein>
    <submittedName>
        <fullName evidence="1">Uncharacterized protein</fullName>
    </submittedName>
</protein>
<comment type="caution">
    <text evidence="1">The sequence shown here is derived from an EMBL/GenBank/DDBJ whole genome shotgun (WGS) entry which is preliminary data.</text>
</comment>